<accession>A0A0A9FZK5</accession>
<protein>
    <submittedName>
        <fullName evidence="2">Uncharacterized protein</fullName>
    </submittedName>
</protein>
<feature type="compositionally biased region" description="Polar residues" evidence="1">
    <location>
        <begin position="84"/>
        <end position="96"/>
    </location>
</feature>
<name>A0A0A9FZK5_ARUDO</name>
<organism evidence="2">
    <name type="scientific">Arundo donax</name>
    <name type="common">Giant reed</name>
    <name type="synonym">Donax arundinaceus</name>
    <dbReference type="NCBI Taxonomy" id="35708"/>
    <lineage>
        <taxon>Eukaryota</taxon>
        <taxon>Viridiplantae</taxon>
        <taxon>Streptophyta</taxon>
        <taxon>Embryophyta</taxon>
        <taxon>Tracheophyta</taxon>
        <taxon>Spermatophyta</taxon>
        <taxon>Magnoliopsida</taxon>
        <taxon>Liliopsida</taxon>
        <taxon>Poales</taxon>
        <taxon>Poaceae</taxon>
        <taxon>PACMAD clade</taxon>
        <taxon>Arundinoideae</taxon>
        <taxon>Arundineae</taxon>
        <taxon>Arundo</taxon>
    </lineage>
</organism>
<reference evidence="2" key="1">
    <citation type="submission" date="2014-09" db="EMBL/GenBank/DDBJ databases">
        <authorList>
            <person name="Magalhaes I.L.F."/>
            <person name="Oliveira U."/>
            <person name="Santos F.R."/>
            <person name="Vidigal T.H.D.A."/>
            <person name="Brescovit A.D."/>
            <person name="Santos A.J."/>
        </authorList>
    </citation>
    <scope>NUCLEOTIDE SEQUENCE</scope>
    <source>
        <tissue evidence="2">Shoot tissue taken approximately 20 cm above the soil surface</tissue>
    </source>
</reference>
<reference evidence="2" key="2">
    <citation type="journal article" date="2015" name="Data Brief">
        <title>Shoot transcriptome of the giant reed, Arundo donax.</title>
        <authorList>
            <person name="Barrero R.A."/>
            <person name="Guerrero F.D."/>
            <person name="Moolhuijzen P."/>
            <person name="Goolsby J.A."/>
            <person name="Tidwell J."/>
            <person name="Bellgard S.E."/>
            <person name="Bellgard M.I."/>
        </authorList>
    </citation>
    <scope>NUCLEOTIDE SEQUENCE</scope>
    <source>
        <tissue evidence="2">Shoot tissue taken approximately 20 cm above the soil surface</tissue>
    </source>
</reference>
<sequence>MFEVAVHRLARASPAPCRPPPCSCLSRAVPPSALLVHKARAACRGQSAPCRWRRNGGAARPTRSGGDAWSFLEQSKQSEHSRDGSGNATANGSRTRVPNEHAAVRRARRPS</sequence>
<evidence type="ECO:0000256" key="1">
    <source>
        <dbReference type="SAM" id="MobiDB-lite"/>
    </source>
</evidence>
<feature type="region of interest" description="Disordered" evidence="1">
    <location>
        <begin position="52"/>
        <end position="111"/>
    </location>
</feature>
<evidence type="ECO:0000313" key="2">
    <source>
        <dbReference type="EMBL" id="JAE17692.1"/>
    </source>
</evidence>
<dbReference type="EMBL" id="GBRH01180204">
    <property type="protein sequence ID" value="JAE17692.1"/>
    <property type="molecule type" value="Transcribed_RNA"/>
</dbReference>
<proteinExistence type="predicted"/>
<dbReference type="AlphaFoldDB" id="A0A0A9FZK5"/>